<organism evidence="1 2">
    <name type="scientific">Meloidogyne javanica</name>
    <name type="common">Root-knot nematode worm</name>
    <dbReference type="NCBI Taxonomy" id="6303"/>
    <lineage>
        <taxon>Eukaryota</taxon>
        <taxon>Metazoa</taxon>
        <taxon>Ecdysozoa</taxon>
        <taxon>Nematoda</taxon>
        <taxon>Chromadorea</taxon>
        <taxon>Rhabditida</taxon>
        <taxon>Tylenchina</taxon>
        <taxon>Tylenchomorpha</taxon>
        <taxon>Tylenchoidea</taxon>
        <taxon>Meloidogynidae</taxon>
        <taxon>Meloidogyninae</taxon>
        <taxon>Meloidogyne</taxon>
        <taxon>Meloidogyne incognita group</taxon>
    </lineage>
</organism>
<evidence type="ECO:0000313" key="2">
    <source>
        <dbReference type="WBParaSite" id="scaffold35853_cov208.g22800"/>
    </source>
</evidence>
<dbReference type="WBParaSite" id="scaffold35853_cov208.g22800">
    <property type="protein sequence ID" value="scaffold35853_cov208.g22800"/>
    <property type="gene ID" value="scaffold35853_cov208.g22800"/>
</dbReference>
<accession>A0A915MGI7</accession>
<proteinExistence type="predicted"/>
<keyword evidence="1" id="KW-1185">Reference proteome</keyword>
<protein>
    <submittedName>
        <fullName evidence="2">TRPM SLOG domain-containing protein</fullName>
    </submittedName>
</protein>
<reference evidence="2" key="1">
    <citation type="submission" date="2022-11" db="UniProtKB">
        <authorList>
            <consortium name="WormBaseParasite"/>
        </authorList>
    </citation>
    <scope>IDENTIFICATION</scope>
</reference>
<dbReference type="Proteomes" id="UP000887561">
    <property type="component" value="Unplaced"/>
</dbReference>
<name>A0A915MGI7_MELJA</name>
<sequence>MDEEFYTIPPTSLPHGNQPNSTEFLHTNTVSIFVDSEWNGGNGNTSLEGVIQHCPAIYIPTPLQIPQAVKHIYSRLAASADSLDHGVPELILSLVGTGNSFSFENSERLINGLGKLFGRCSLWVITCGEHSDPLAYAASKALRSALLHRDNPEETLIIGINSADIHNISTKDPNFPLITRKEPPHMVDARLNTLYLVWGKNNPTERTLLIGVPEERTSISGSFSHSQTPISTQNSPATILLSSSLSNEKKPLNLVVFCGVTLSSLLELVIYAQCGVPSLVVQDISELCVVLKSAFSLFQSAVFEHNAFEFWLERELRMVALATAGRYLESEIIDLLIRSAPDVNEWASPLELSCKLGVSRPLNFICLEGHFTEKQFSSFLFVVLNLPEKERVNGLSSLLKQNIPLPVNSEFLIKWAGEAEEKHFFNTIVLGQLLGLQNSEQLTHIDENIATKFDNLLVTF</sequence>
<dbReference type="AlphaFoldDB" id="A0A915MGI7"/>
<evidence type="ECO:0000313" key="1">
    <source>
        <dbReference type="Proteomes" id="UP000887561"/>
    </source>
</evidence>